<protein>
    <submittedName>
        <fullName evidence="6">LysR family transcriptional regulator</fullName>
    </submittedName>
</protein>
<dbReference type="FunFam" id="1.10.10.10:FF:000038">
    <property type="entry name" value="Glycine cleavage system transcriptional activator"/>
    <property type="match status" value="1"/>
</dbReference>
<dbReference type="Pfam" id="PF03466">
    <property type="entry name" value="LysR_substrate"/>
    <property type="match status" value="1"/>
</dbReference>
<dbReference type="GO" id="GO:0003700">
    <property type="term" value="F:DNA-binding transcription factor activity"/>
    <property type="evidence" value="ECO:0007669"/>
    <property type="project" value="InterPro"/>
</dbReference>
<organism evidence="6 7">
    <name type="scientific">Sinimarinibacterium flocculans</name>
    <dbReference type="NCBI Taxonomy" id="985250"/>
    <lineage>
        <taxon>Bacteria</taxon>
        <taxon>Pseudomonadati</taxon>
        <taxon>Pseudomonadota</taxon>
        <taxon>Gammaproteobacteria</taxon>
        <taxon>Nevskiales</taxon>
        <taxon>Nevskiaceae</taxon>
        <taxon>Sinimarinibacterium</taxon>
    </lineage>
</organism>
<dbReference type="PANTHER" id="PTHR30537:SF26">
    <property type="entry name" value="GLYCINE CLEAVAGE SYSTEM TRANSCRIPTIONAL ACTIVATOR"/>
    <property type="match status" value="1"/>
</dbReference>
<evidence type="ECO:0000313" key="7">
    <source>
        <dbReference type="Proteomes" id="UP000248330"/>
    </source>
</evidence>
<gene>
    <name evidence="6" type="ORF">C8D93_10266</name>
</gene>
<sequence length="359" mass="40348">MKNLFFLGISAELADILDLLDTPLKRYVCIACMRYRNASMARRDLPQLDLLTGFEAAARHLSFTKAAAELFLTQSAISRQVQALEAQIGTPLFQRRHRALLLTDAGQLLYRSTQDVLGLLEAATREIRGLHTARTLTVTTTISFASLWLIPRLPRFREHHPQIDVRISADHAVFDLSRDRIDVAIRYCAPERAPAQATKLFGESVVPMCSPALLRDRKRPLRVPADLRHHVLLHDDYLDSTPWLEWGNWLQSQGLGDLKPAGDLRFSIYDQMIQAALEGQGVALGRLPLLTQHLRSRRLVMPFADGHRSGDEPTSSRAFYLITEPRAALRPEVQAFVDWVLAETAEAPARTAGVPAVRR</sequence>
<evidence type="ECO:0000259" key="5">
    <source>
        <dbReference type="PROSITE" id="PS50931"/>
    </source>
</evidence>
<dbReference type="AlphaFoldDB" id="A0A318EEX6"/>
<reference evidence="6 7" key="1">
    <citation type="submission" date="2018-04" db="EMBL/GenBank/DDBJ databases">
        <title>Genomic Encyclopedia of Type Strains, Phase IV (KMG-IV): sequencing the most valuable type-strain genomes for metagenomic binning, comparative biology and taxonomic classification.</title>
        <authorList>
            <person name="Goeker M."/>
        </authorList>
    </citation>
    <scope>NUCLEOTIDE SEQUENCE [LARGE SCALE GENOMIC DNA]</scope>
    <source>
        <strain evidence="6 7">DSM 104150</strain>
    </source>
</reference>
<dbReference type="InterPro" id="IPR000847">
    <property type="entry name" value="LysR_HTH_N"/>
</dbReference>
<dbReference type="GO" id="GO:0006351">
    <property type="term" value="P:DNA-templated transcription"/>
    <property type="evidence" value="ECO:0007669"/>
    <property type="project" value="TreeGrafter"/>
</dbReference>
<evidence type="ECO:0000256" key="4">
    <source>
        <dbReference type="ARBA" id="ARBA00023163"/>
    </source>
</evidence>
<comment type="caution">
    <text evidence="6">The sequence shown here is derived from an EMBL/GenBank/DDBJ whole genome shotgun (WGS) entry which is preliminary data.</text>
</comment>
<comment type="similarity">
    <text evidence="1">Belongs to the LysR transcriptional regulatory family.</text>
</comment>
<dbReference type="PROSITE" id="PS50931">
    <property type="entry name" value="HTH_LYSR"/>
    <property type="match status" value="1"/>
</dbReference>
<accession>A0A318EEX6</accession>
<dbReference type="Proteomes" id="UP000248330">
    <property type="component" value="Unassembled WGS sequence"/>
</dbReference>
<keyword evidence="3" id="KW-0238">DNA-binding</keyword>
<dbReference type="Gene3D" id="3.40.190.10">
    <property type="entry name" value="Periplasmic binding protein-like II"/>
    <property type="match status" value="2"/>
</dbReference>
<dbReference type="InterPro" id="IPR058163">
    <property type="entry name" value="LysR-type_TF_proteobact-type"/>
</dbReference>
<proteinExistence type="inferred from homology"/>
<evidence type="ECO:0000313" key="6">
    <source>
        <dbReference type="EMBL" id="PXV70214.1"/>
    </source>
</evidence>
<dbReference type="InterPro" id="IPR036388">
    <property type="entry name" value="WH-like_DNA-bd_sf"/>
</dbReference>
<evidence type="ECO:0000256" key="2">
    <source>
        <dbReference type="ARBA" id="ARBA00023015"/>
    </source>
</evidence>
<feature type="domain" description="HTH lysR-type" evidence="5">
    <location>
        <begin position="46"/>
        <end position="103"/>
    </location>
</feature>
<dbReference type="Gene3D" id="1.10.10.10">
    <property type="entry name" value="Winged helix-like DNA-binding domain superfamily/Winged helix DNA-binding domain"/>
    <property type="match status" value="1"/>
</dbReference>
<dbReference type="SUPFAM" id="SSF46785">
    <property type="entry name" value="Winged helix' DNA-binding domain"/>
    <property type="match status" value="1"/>
</dbReference>
<name>A0A318EEX6_9GAMM</name>
<dbReference type="Pfam" id="PF00126">
    <property type="entry name" value="HTH_1"/>
    <property type="match status" value="1"/>
</dbReference>
<dbReference type="OrthoDB" id="6787458at2"/>
<evidence type="ECO:0000256" key="1">
    <source>
        <dbReference type="ARBA" id="ARBA00009437"/>
    </source>
</evidence>
<keyword evidence="2" id="KW-0805">Transcription regulation</keyword>
<dbReference type="PANTHER" id="PTHR30537">
    <property type="entry name" value="HTH-TYPE TRANSCRIPTIONAL REGULATOR"/>
    <property type="match status" value="1"/>
</dbReference>
<keyword evidence="7" id="KW-1185">Reference proteome</keyword>
<dbReference type="EMBL" id="QICN01000002">
    <property type="protein sequence ID" value="PXV70214.1"/>
    <property type="molecule type" value="Genomic_DNA"/>
</dbReference>
<dbReference type="NCBIfam" id="NF008352">
    <property type="entry name" value="PRK11139.1"/>
    <property type="match status" value="1"/>
</dbReference>
<dbReference type="PRINTS" id="PR00039">
    <property type="entry name" value="HTHLYSR"/>
</dbReference>
<keyword evidence="4" id="KW-0804">Transcription</keyword>
<dbReference type="InterPro" id="IPR036390">
    <property type="entry name" value="WH_DNA-bd_sf"/>
</dbReference>
<dbReference type="GO" id="GO:0043565">
    <property type="term" value="F:sequence-specific DNA binding"/>
    <property type="evidence" value="ECO:0007669"/>
    <property type="project" value="TreeGrafter"/>
</dbReference>
<evidence type="ECO:0000256" key="3">
    <source>
        <dbReference type="ARBA" id="ARBA00023125"/>
    </source>
</evidence>
<dbReference type="InterPro" id="IPR005119">
    <property type="entry name" value="LysR_subst-bd"/>
</dbReference>
<dbReference type="CDD" id="cd08432">
    <property type="entry name" value="PBP2_GcdR_TrpI_HvrB_AmpR_like"/>
    <property type="match status" value="1"/>
</dbReference>
<dbReference type="SUPFAM" id="SSF53850">
    <property type="entry name" value="Periplasmic binding protein-like II"/>
    <property type="match status" value="1"/>
</dbReference>